<dbReference type="PATRIC" id="fig|883113.3.peg.1420"/>
<feature type="transmembrane region" description="Helical" evidence="3">
    <location>
        <begin position="520"/>
        <end position="538"/>
    </location>
</feature>
<dbReference type="AlphaFoldDB" id="H3NKN3"/>
<evidence type="ECO:0000313" key="4">
    <source>
        <dbReference type="EMBL" id="EHR36161.1"/>
    </source>
</evidence>
<name>H3NKN3_9LACT</name>
<evidence type="ECO:0000313" key="5">
    <source>
        <dbReference type="Proteomes" id="UP000006190"/>
    </source>
</evidence>
<evidence type="ECO:0000256" key="2">
    <source>
        <dbReference type="SAM" id="MobiDB-lite"/>
    </source>
</evidence>
<gene>
    <name evidence="4" type="ORF">HMPREF9708_01422</name>
</gene>
<keyword evidence="3" id="KW-0812">Transmembrane</keyword>
<evidence type="ECO:0000256" key="1">
    <source>
        <dbReference type="SAM" id="Coils"/>
    </source>
</evidence>
<feature type="region of interest" description="Disordered" evidence="2">
    <location>
        <begin position="412"/>
        <end position="513"/>
    </location>
</feature>
<sequence>MIKKYKLAFIVFASMITPWQSIVYASQPPVEPYILSRQINAQPVDSSTCLILIKGERPNDDSSDLAQQLADNQARLAEMATRFQAINQAIQDLETGDANALDALQAALDDRIDQVFQAYLDEVEDFAGLSEEDQMAWILQDDQVVAYQEAVDQVQSEINQWVNERSGLENDYQTLLYENEQIQADLDRQEESLAQLNQCQLYPYSTRPINLDEVLLNPNPKDLNQLFVDLDSYLEAMVPLAYRKVSYEDIYQQFKQIWSADKIEAQLQGKAQVEIDPAALETYQYAKELSLFDVQVLAAMAMKRYQNDGDLTAYHQAYQQVVDLKGKQFNYFYQINDTVFEAFKGVLADFLNTHQLTDAQSQEAVEAFHQRYQVRLVQFDDQTQTWQGLAGPVAGYPDLYADRLLLQEEPPTAAEDPQVTSQDLNQTSQDQGTTTTEQNPAEDGQAIEGEGEPSEDQADRLAKLKARLNQNQPGTSKANKDLPHVPAKEPSKHKGMNPKGKPGKNPTDKSPLPSTGEQQFYLILATVLLVVGLVPLTIKIYRRHQHRRALQDQEAEDPWI</sequence>
<organism evidence="4 5">
    <name type="scientific">Facklamia languida CCUG 37842</name>
    <dbReference type="NCBI Taxonomy" id="883113"/>
    <lineage>
        <taxon>Bacteria</taxon>
        <taxon>Bacillati</taxon>
        <taxon>Bacillota</taxon>
        <taxon>Bacilli</taxon>
        <taxon>Lactobacillales</taxon>
        <taxon>Aerococcaceae</taxon>
        <taxon>Facklamia</taxon>
    </lineage>
</organism>
<feature type="compositionally biased region" description="Polar residues" evidence="2">
    <location>
        <begin position="418"/>
        <end position="439"/>
    </location>
</feature>
<proteinExistence type="predicted"/>
<accession>H3NKN3</accession>
<dbReference type="RefSeq" id="WP_006309634.1">
    <property type="nucleotide sequence ID" value="NZ_JH601133.1"/>
</dbReference>
<dbReference type="Proteomes" id="UP000006190">
    <property type="component" value="Unassembled WGS sequence"/>
</dbReference>
<keyword evidence="5" id="KW-1185">Reference proteome</keyword>
<keyword evidence="3" id="KW-1133">Transmembrane helix</keyword>
<evidence type="ECO:0000256" key="3">
    <source>
        <dbReference type="SAM" id="Phobius"/>
    </source>
</evidence>
<protein>
    <submittedName>
        <fullName evidence="4">Uncharacterized protein</fullName>
    </submittedName>
</protein>
<feature type="compositionally biased region" description="Polar residues" evidence="2">
    <location>
        <begin position="468"/>
        <end position="477"/>
    </location>
</feature>
<dbReference type="EMBL" id="AGEG01000016">
    <property type="protein sequence ID" value="EHR36161.1"/>
    <property type="molecule type" value="Genomic_DNA"/>
</dbReference>
<comment type="caution">
    <text evidence="4">The sequence shown here is derived from an EMBL/GenBank/DDBJ whole genome shotgun (WGS) entry which is preliminary data.</text>
</comment>
<keyword evidence="3" id="KW-0472">Membrane</keyword>
<reference evidence="4 5" key="1">
    <citation type="submission" date="2012-01" db="EMBL/GenBank/DDBJ databases">
        <title>The Genome Sequence of Facklamia languida CCUG 37842.</title>
        <authorList>
            <consortium name="The Broad Institute Genome Sequencing Platform"/>
            <person name="Earl A."/>
            <person name="Ward D."/>
            <person name="Feldgarden M."/>
            <person name="Gevers D."/>
            <person name="Huys G."/>
            <person name="Young S.K."/>
            <person name="Zeng Q."/>
            <person name="Gargeya S."/>
            <person name="Fitzgerald M."/>
            <person name="Haas B."/>
            <person name="Abouelleil A."/>
            <person name="Alvarado L."/>
            <person name="Arachchi H.M."/>
            <person name="Berlin A."/>
            <person name="Chapman S.B."/>
            <person name="Gearin G."/>
            <person name="Goldberg J."/>
            <person name="Griggs A."/>
            <person name="Gujja S."/>
            <person name="Hansen M."/>
            <person name="Heiman D."/>
            <person name="Howarth C."/>
            <person name="Larimer J."/>
            <person name="Lui A."/>
            <person name="MacDonald P.J.P."/>
            <person name="McCowen C."/>
            <person name="Montmayeur A."/>
            <person name="Murphy C."/>
            <person name="Neiman D."/>
            <person name="Pearson M."/>
            <person name="Priest M."/>
            <person name="Roberts A."/>
            <person name="Saif S."/>
            <person name="Shea T."/>
            <person name="Sisk P."/>
            <person name="Stolte C."/>
            <person name="Sykes S."/>
            <person name="Wortman J."/>
            <person name="Nusbaum C."/>
            <person name="Birren B."/>
        </authorList>
    </citation>
    <scope>NUCLEOTIDE SEQUENCE [LARGE SCALE GENOMIC DNA]</scope>
    <source>
        <strain evidence="4 5">CCUG 37842</strain>
    </source>
</reference>
<dbReference type="eggNOG" id="ENOG5032SY0">
    <property type="taxonomic scope" value="Bacteria"/>
</dbReference>
<dbReference type="OrthoDB" id="2138896at2"/>
<feature type="compositionally biased region" description="Basic and acidic residues" evidence="2">
    <location>
        <begin position="478"/>
        <end position="492"/>
    </location>
</feature>
<dbReference type="HOGENOM" id="CLU_494985_0_0_9"/>
<feature type="coiled-coil region" evidence="1">
    <location>
        <begin position="144"/>
        <end position="199"/>
    </location>
</feature>
<keyword evidence="1" id="KW-0175">Coiled coil</keyword>